<dbReference type="Proteomes" id="UP000016924">
    <property type="component" value="Unassembled WGS sequence"/>
</dbReference>
<feature type="transmembrane region" description="Helical" evidence="6">
    <location>
        <begin position="372"/>
        <end position="396"/>
    </location>
</feature>
<dbReference type="OMA" id="QYTGCHS"/>
<evidence type="ECO:0000256" key="3">
    <source>
        <dbReference type="ARBA" id="ARBA00022989"/>
    </source>
</evidence>
<gene>
    <name evidence="7" type="ORF">W97_07958</name>
</gene>
<dbReference type="AlphaFoldDB" id="R7Z3D4"/>
<keyword evidence="4 6" id="KW-0472">Membrane</keyword>
<dbReference type="PANTHER" id="PTHR11040:SF44">
    <property type="entry name" value="PROTEIN ZNTC-RELATED"/>
    <property type="match status" value="1"/>
</dbReference>
<dbReference type="EMBL" id="JH767600">
    <property type="protein sequence ID" value="EON68700.1"/>
    <property type="molecule type" value="Genomic_DNA"/>
</dbReference>
<reference evidence="8" key="1">
    <citation type="submission" date="2012-06" db="EMBL/GenBank/DDBJ databases">
        <title>The genome sequence of Coniosporium apollinis CBS 100218.</title>
        <authorList>
            <consortium name="The Broad Institute Genome Sequencing Platform"/>
            <person name="Cuomo C."/>
            <person name="Gorbushina A."/>
            <person name="Noack S."/>
            <person name="Walker B."/>
            <person name="Young S.K."/>
            <person name="Zeng Q."/>
            <person name="Gargeya S."/>
            <person name="Fitzgerald M."/>
            <person name="Haas B."/>
            <person name="Abouelleil A."/>
            <person name="Alvarado L."/>
            <person name="Arachchi H.M."/>
            <person name="Berlin A.M."/>
            <person name="Chapman S.B."/>
            <person name="Goldberg J."/>
            <person name="Griggs A."/>
            <person name="Gujja S."/>
            <person name="Hansen M."/>
            <person name="Howarth C."/>
            <person name="Imamovic A."/>
            <person name="Larimer J."/>
            <person name="McCowan C."/>
            <person name="Montmayeur A."/>
            <person name="Murphy C."/>
            <person name="Neiman D."/>
            <person name="Pearson M."/>
            <person name="Priest M."/>
            <person name="Roberts A."/>
            <person name="Saif S."/>
            <person name="Shea T."/>
            <person name="Sisk P."/>
            <person name="Sykes S."/>
            <person name="Wortman J."/>
            <person name="Nusbaum C."/>
            <person name="Birren B."/>
        </authorList>
    </citation>
    <scope>NUCLEOTIDE SEQUENCE [LARGE SCALE GENOMIC DNA]</scope>
    <source>
        <strain evidence="8">CBS 100218</strain>
    </source>
</reference>
<evidence type="ECO:0000256" key="6">
    <source>
        <dbReference type="SAM" id="Phobius"/>
    </source>
</evidence>
<feature type="transmembrane region" description="Helical" evidence="6">
    <location>
        <begin position="265"/>
        <end position="286"/>
    </location>
</feature>
<feature type="region of interest" description="Disordered" evidence="5">
    <location>
        <begin position="222"/>
        <end position="247"/>
    </location>
</feature>
<dbReference type="InterPro" id="IPR003689">
    <property type="entry name" value="ZIP"/>
</dbReference>
<dbReference type="RefSeq" id="XP_007784017.1">
    <property type="nucleotide sequence ID" value="XM_007785827.1"/>
</dbReference>
<keyword evidence="3 6" id="KW-1133">Transmembrane helix</keyword>
<evidence type="ECO:0000256" key="2">
    <source>
        <dbReference type="ARBA" id="ARBA00022692"/>
    </source>
</evidence>
<protein>
    <recommendedName>
        <fullName evidence="9">Zinc/iron permease</fullName>
    </recommendedName>
</protein>
<feature type="transmembrane region" description="Helical" evidence="6">
    <location>
        <begin position="408"/>
        <end position="429"/>
    </location>
</feature>
<dbReference type="PANTHER" id="PTHR11040">
    <property type="entry name" value="ZINC/IRON TRANSPORTER"/>
    <property type="match status" value="1"/>
</dbReference>
<name>R7Z3D4_CONA1</name>
<evidence type="ECO:0000313" key="7">
    <source>
        <dbReference type="EMBL" id="EON68700.1"/>
    </source>
</evidence>
<comment type="subcellular location">
    <subcellularLocation>
        <location evidence="1">Membrane</location>
        <topology evidence="1">Multi-pass membrane protein</topology>
    </subcellularLocation>
</comment>
<evidence type="ECO:0008006" key="9">
    <source>
        <dbReference type="Google" id="ProtNLM"/>
    </source>
</evidence>
<evidence type="ECO:0000313" key="8">
    <source>
        <dbReference type="Proteomes" id="UP000016924"/>
    </source>
</evidence>
<dbReference type="OrthoDB" id="448280at2759"/>
<evidence type="ECO:0000256" key="4">
    <source>
        <dbReference type="ARBA" id="ARBA00023136"/>
    </source>
</evidence>
<sequence>MKALSIAWQGLPSTKFLLRQQQLANFLRNTPAVIRTARICTYCLTPDGGEVELVSGSTTAHEGEQHADPAQTPESTGQNCHFHAGVEHCVGEGESENSHAVSYERSHRDYNVPLRIGLTFVMLATGAISVFTPILMSSFTHIQRSSLFFVLLKQFGTGVIVSTAFVHLLTHATLMFASNCLGELDYEATSAAILMAGIFLSFLVEYVGMRFVSWRRTRRSGKQATDGETVKPHEVEGSNEPIISRGTTPGRNVGMMRPVQTPEKLSVLVMEAGIVFHSLLIGLTLVVAGDSFFLTLFAVIVFHQAFEGIALGTRIAELPSTKNITDSESHGRPVSLAFKLCMGLAFALITPIGMGIGIGVLDRFNGNDPATLVAIGTLDALSAGILAWVGLVEMWAHDWLHGELAHASVGRTVAGGCSLIAGLALMSLLGKWA</sequence>
<feature type="transmembrane region" description="Helical" evidence="6">
    <location>
        <begin position="116"/>
        <end position="135"/>
    </location>
</feature>
<dbReference type="HOGENOM" id="CLU_027089_5_0_1"/>
<keyword evidence="8" id="KW-1185">Reference proteome</keyword>
<dbReference type="eggNOG" id="KOG1558">
    <property type="taxonomic scope" value="Eukaryota"/>
</dbReference>
<feature type="transmembrane region" description="Helical" evidence="6">
    <location>
        <begin position="188"/>
        <end position="209"/>
    </location>
</feature>
<proteinExistence type="predicted"/>
<keyword evidence="2 6" id="KW-0812">Transmembrane</keyword>
<dbReference type="STRING" id="1168221.R7Z3D4"/>
<evidence type="ECO:0000256" key="1">
    <source>
        <dbReference type="ARBA" id="ARBA00004141"/>
    </source>
</evidence>
<dbReference type="Pfam" id="PF02535">
    <property type="entry name" value="Zip"/>
    <property type="match status" value="1"/>
</dbReference>
<evidence type="ECO:0000256" key="5">
    <source>
        <dbReference type="SAM" id="MobiDB-lite"/>
    </source>
</evidence>
<accession>R7Z3D4</accession>
<dbReference type="GO" id="GO:0005886">
    <property type="term" value="C:plasma membrane"/>
    <property type="evidence" value="ECO:0007669"/>
    <property type="project" value="TreeGrafter"/>
</dbReference>
<organism evidence="7 8">
    <name type="scientific">Coniosporium apollinis (strain CBS 100218)</name>
    <name type="common">Rock-inhabiting black yeast</name>
    <dbReference type="NCBI Taxonomy" id="1168221"/>
    <lineage>
        <taxon>Eukaryota</taxon>
        <taxon>Fungi</taxon>
        <taxon>Dikarya</taxon>
        <taxon>Ascomycota</taxon>
        <taxon>Pezizomycotina</taxon>
        <taxon>Dothideomycetes</taxon>
        <taxon>Dothideomycetes incertae sedis</taxon>
        <taxon>Coniosporium</taxon>
    </lineage>
</organism>
<dbReference type="GeneID" id="19905269"/>
<dbReference type="GO" id="GO:0005385">
    <property type="term" value="F:zinc ion transmembrane transporter activity"/>
    <property type="evidence" value="ECO:0007669"/>
    <property type="project" value="TreeGrafter"/>
</dbReference>
<feature type="region of interest" description="Disordered" evidence="5">
    <location>
        <begin position="57"/>
        <end position="77"/>
    </location>
</feature>
<feature type="transmembrane region" description="Helical" evidence="6">
    <location>
        <begin position="336"/>
        <end position="360"/>
    </location>
</feature>
<feature type="transmembrane region" description="Helical" evidence="6">
    <location>
        <begin position="147"/>
        <end position="168"/>
    </location>
</feature>